<comment type="caution">
    <text evidence="1">The sequence shown here is derived from an EMBL/GenBank/DDBJ whole genome shotgun (WGS) entry which is preliminary data.</text>
</comment>
<proteinExistence type="predicted"/>
<sequence length="33" mass="3450">MKTLGDAGPRQVGPYRVLAELGRGGMGPHETPT</sequence>
<name>A0A7W7VDD7_9PSEU</name>
<keyword evidence="2" id="KW-1185">Reference proteome</keyword>
<dbReference type="Proteomes" id="UP000520767">
    <property type="component" value="Unassembled WGS sequence"/>
</dbReference>
<accession>A0A7W7VDD7</accession>
<organism evidence="1 2">
    <name type="scientific">Actinophytocola algeriensis</name>
    <dbReference type="NCBI Taxonomy" id="1768010"/>
    <lineage>
        <taxon>Bacteria</taxon>
        <taxon>Bacillati</taxon>
        <taxon>Actinomycetota</taxon>
        <taxon>Actinomycetes</taxon>
        <taxon>Pseudonocardiales</taxon>
        <taxon>Pseudonocardiaceae</taxon>
    </lineage>
</organism>
<dbReference type="EMBL" id="JACHJQ010000002">
    <property type="protein sequence ID" value="MBB4905984.1"/>
    <property type="molecule type" value="Genomic_DNA"/>
</dbReference>
<reference evidence="1 2" key="1">
    <citation type="submission" date="2020-08" db="EMBL/GenBank/DDBJ databases">
        <title>Genomic Encyclopedia of Type Strains, Phase III (KMG-III): the genomes of soil and plant-associated and newly described type strains.</title>
        <authorList>
            <person name="Whitman W."/>
        </authorList>
    </citation>
    <scope>NUCLEOTIDE SEQUENCE [LARGE SCALE GENOMIC DNA]</scope>
    <source>
        <strain evidence="1 2">CECT 8960</strain>
    </source>
</reference>
<dbReference type="AlphaFoldDB" id="A0A7W7VDD7"/>
<evidence type="ECO:0000313" key="1">
    <source>
        <dbReference type="EMBL" id="MBB4905984.1"/>
    </source>
</evidence>
<protein>
    <submittedName>
        <fullName evidence="1">Uncharacterized protein</fullName>
    </submittedName>
</protein>
<evidence type="ECO:0000313" key="2">
    <source>
        <dbReference type="Proteomes" id="UP000520767"/>
    </source>
</evidence>
<gene>
    <name evidence="1" type="ORF">FHR82_002201</name>
</gene>